<dbReference type="SUPFAM" id="SSF55781">
    <property type="entry name" value="GAF domain-like"/>
    <property type="match status" value="1"/>
</dbReference>
<evidence type="ECO:0000256" key="3">
    <source>
        <dbReference type="ARBA" id="ARBA00023015"/>
    </source>
</evidence>
<evidence type="ECO:0000313" key="6">
    <source>
        <dbReference type="EMBL" id="CAA9213519.1"/>
    </source>
</evidence>
<feature type="domain" description="ANTAR" evidence="5">
    <location>
        <begin position="167"/>
        <end position="228"/>
    </location>
</feature>
<dbReference type="Pfam" id="PF03861">
    <property type="entry name" value="ANTAR"/>
    <property type="match status" value="1"/>
</dbReference>
<dbReference type="SMART" id="SM00065">
    <property type="entry name" value="GAF"/>
    <property type="match status" value="1"/>
</dbReference>
<dbReference type="InterPro" id="IPR005561">
    <property type="entry name" value="ANTAR"/>
</dbReference>
<dbReference type="InterPro" id="IPR011006">
    <property type="entry name" value="CheY-like_superfamily"/>
</dbReference>
<dbReference type="InterPro" id="IPR012074">
    <property type="entry name" value="GAF_ANTAR"/>
</dbReference>
<dbReference type="InterPro" id="IPR036388">
    <property type="entry name" value="WH-like_DNA-bd_sf"/>
</dbReference>
<keyword evidence="1" id="KW-0808">Transferase</keyword>
<proteinExistence type="predicted"/>
<dbReference type="Gene3D" id="3.30.450.40">
    <property type="match status" value="1"/>
</dbReference>
<dbReference type="Gene3D" id="1.10.10.10">
    <property type="entry name" value="Winged helix-like DNA-binding domain superfamily/Winged helix DNA-binding domain"/>
    <property type="match status" value="1"/>
</dbReference>
<dbReference type="EMBL" id="CADCSZ010000018">
    <property type="protein sequence ID" value="CAA9213519.1"/>
    <property type="molecule type" value="Genomic_DNA"/>
</dbReference>
<evidence type="ECO:0000259" key="5">
    <source>
        <dbReference type="PROSITE" id="PS50921"/>
    </source>
</evidence>
<dbReference type="SUPFAM" id="SSF52172">
    <property type="entry name" value="CheY-like"/>
    <property type="match status" value="1"/>
</dbReference>
<keyword evidence="3" id="KW-0805">Transcription regulation</keyword>
<organism evidence="6">
    <name type="scientific">uncultured Acidimicrobiales bacterium</name>
    <dbReference type="NCBI Taxonomy" id="310071"/>
    <lineage>
        <taxon>Bacteria</taxon>
        <taxon>Bacillati</taxon>
        <taxon>Actinomycetota</taxon>
        <taxon>Acidimicrobiia</taxon>
        <taxon>Acidimicrobiales</taxon>
        <taxon>environmental samples</taxon>
    </lineage>
</organism>
<protein>
    <recommendedName>
        <fullName evidence="5">ANTAR domain-containing protein</fullName>
    </recommendedName>
</protein>
<dbReference type="GO" id="GO:0003723">
    <property type="term" value="F:RNA binding"/>
    <property type="evidence" value="ECO:0007669"/>
    <property type="project" value="InterPro"/>
</dbReference>
<keyword evidence="4" id="KW-0804">Transcription</keyword>
<dbReference type="Pfam" id="PF13185">
    <property type="entry name" value="GAF_2"/>
    <property type="match status" value="1"/>
</dbReference>
<evidence type="ECO:0000256" key="1">
    <source>
        <dbReference type="ARBA" id="ARBA00022679"/>
    </source>
</evidence>
<dbReference type="AlphaFoldDB" id="A0A6J4H463"/>
<sequence>MPDSSEALAASLRALSGFLVGEETPREALLRIARLGEAAVPGAAATGLTLVSDGRPQTAVFTVEKAPEVDQLQYDEGDGPCLTSYREGAVVRIDSTRTDPRWPTFAARAAEHGVLSSLSVPLVVEDRSLGALNFYGEAEGAFTADDEQVGSGFAAQAAIVVANAQAYWGARERSLNLDEAMRSRAVIEQAKGIIMARTGASAEAAFNVLVRASQRENRKLRTIAAELVERAQQPGSPLPEDAEPG</sequence>
<evidence type="ECO:0000256" key="4">
    <source>
        <dbReference type="ARBA" id="ARBA00023163"/>
    </source>
</evidence>
<dbReference type="InterPro" id="IPR029016">
    <property type="entry name" value="GAF-like_dom_sf"/>
</dbReference>
<accession>A0A6J4H463</accession>
<reference evidence="6" key="1">
    <citation type="submission" date="2020-02" db="EMBL/GenBank/DDBJ databases">
        <authorList>
            <person name="Meier V. D."/>
        </authorList>
    </citation>
    <scope>NUCLEOTIDE SEQUENCE</scope>
    <source>
        <strain evidence="6">AVDCRST_MAG76</strain>
    </source>
</reference>
<evidence type="ECO:0000256" key="2">
    <source>
        <dbReference type="ARBA" id="ARBA00022777"/>
    </source>
</evidence>
<name>A0A6J4H463_9ACTN</name>
<dbReference type="SMART" id="SM01012">
    <property type="entry name" value="ANTAR"/>
    <property type="match status" value="1"/>
</dbReference>
<keyword evidence="2" id="KW-0418">Kinase</keyword>
<dbReference type="PIRSF" id="PIRSF036625">
    <property type="entry name" value="GAF_ANTAR"/>
    <property type="match status" value="1"/>
</dbReference>
<dbReference type="GO" id="GO:0016301">
    <property type="term" value="F:kinase activity"/>
    <property type="evidence" value="ECO:0007669"/>
    <property type="project" value="UniProtKB-KW"/>
</dbReference>
<dbReference type="InterPro" id="IPR003018">
    <property type="entry name" value="GAF"/>
</dbReference>
<dbReference type="PROSITE" id="PS50921">
    <property type="entry name" value="ANTAR"/>
    <property type="match status" value="1"/>
</dbReference>
<gene>
    <name evidence="6" type="ORF">AVDCRST_MAG76-248</name>
</gene>